<accession>A0A1C0YPE3</accession>
<protein>
    <submittedName>
        <fullName evidence="1">Uncharacterized protein</fullName>
    </submittedName>
</protein>
<dbReference type="RefSeq" id="WP_066465437.1">
    <property type="nucleotide sequence ID" value="NZ_MATO01000048.1"/>
</dbReference>
<sequence>MELHIVHEDDNGNRYNTSNFTKQHTEKLVANHAHIADVTFEGTDVICIHLASGCAMNTLSTEQSVDVYELGFSIVHNVFNDGERSNEPLVYTKDGV</sequence>
<gene>
    <name evidence="1" type="ORF">A6K76_13195</name>
</gene>
<dbReference type="AlphaFoldDB" id="A0A1C0YPE3"/>
<organism evidence="1 2">
    <name type="scientific">Caryophanon latum</name>
    <dbReference type="NCBI Taxonomy" id="33977"/>
    <lineage>
        <taxon>Bacteria</taxon>
        <taxon>Bacillati</taxon>
        <taxon>Bacillota</taxon>
        <taxon>Bacilli</taxon>
        <taxon>Bacillales</taxon>
        <taxon>Caryophanaceae</taxon>
        <taxon>Caryophanon</taxon>
    </lineage>
</organism>
<keyword evidence="2" id="KW-1185">Reference proteome</keyword>
<proteinExistence type="predicted"/>
<reference evidence="1 2" key="1">
    <citation type="submission" date="2016-07" db="EMBL/GenBank/DDBJ databases">
        <title>Caryophanon latum genome sequencing.</title>
        <authorList>
            <person name="Verma A."/>
            <person name="Pal Y."/>
            <person name="Krishnamurthi S."/>
        </authorList>
    </citation>
    <scope>NUCLEOTIDE SEQUENCE [LARGE SCALE GENOMIC DNA]</scope>
    <source>
        <strain evidence="1 2">DSM 14151</strain>
    </source>
</reference>
<evidence type="ECO:0000313" key="1">
    <source>
        <dbReference type="EMBL" id="OCS89022.1"/>
    </source>
</evidence>
<dbReference type="EMBL" id="MATO01000048">
    <property type="protein sequence ID" value="OCS89022.1"/>
    <property type="molecule type" value="Genomic_DNA"/>
</dbReference>
<comment type="caution">
    <text evidence="1">The sequence shown here is derived from an EMBL/GenBank/DDBJ whole genome shotgun (WGS) entry which is preliminary data.</text>
</comment>
<dbReference type="Proteomes" id="UP000093482">
    <property type="component" value="Unassembled WGS sequence"/>
</dbReference>
<name>A0A1C0YPE3_9BACL</name>
<evidence type="ECO:0000313" key="2">
    <source>
        <dbReference type="Proteomes" id="UP000093482"/>
    </source>
</evidence>